<dbReference type="EMBL" id="LBWB01000032">
    <property type="protein sequence ID" value="KKQ98876.1"/>
    <property type="molecule type" value="Genomic_DNA"/>
</dbReference>
<dbReference type="Proteomes" id="UP000033881">
    <property type="component" value="Unassembled WGS sequence"/>
</dbReference>
<evidence type="ECO:0000313" key="2">
    <source>
        <dbReference type="Proteomes" id="UP000033881"/>
    </source>
</evidence>
<dbReference type="STRING" id="1618574.UT24_C0032G0006"/>
<comment type="caution">
    <text evidence="1">The sequence shown here is derived from an EMBL/GenBank/DDBJ whole genome shotgun (WGS) entry which is preliminary data.</text>
</comment>
<reference evidence="1 2" key="1">
    <citation type="journal article" date="2015" name="Nature">
        <title>rRNA introns, odd ribosomes, and small enigmatic genomes across a large radiation of phyla.</title>
        <authorList>
            <person name="Brown C.T."/>
            <person name="Hug L.A."/>
            <person name="Thomas B.C."/>
            <person name="Sharon I."/>
            <person name="Castelle C.J."/>
            <person name="Singh A."/>
            <person name="Wilkins M.J."/>
            <person name="Williams K.H."/>
            <person name="Banfield J.F."/>
        </authorList>
    </citation>
    <scope>NUCLEOTIDE SEQUENCE [LARGE SCALE GENOMIC DNA]</scope>
</reference>
<dbReference type="AlphaFoldDB" id="A0A0G0QB02"/>
<name>A0A0G0QB02_9BACT</name>
<evidence type="ECO:0008006" key="3">
    <source>
        <dbReference type="Google" id="ProtNLM"/>
    </source>
</evidence>
<proteinExistence type="predicted"/>
<protein>
    <recommendedName>
        <fullName evidence="3">SprT-like domain-containing protein</fullName>
    </recommendedName>
</protein>
<evidence type="ECO:0000313" key="1">
    <source>
        <dbReference type="EMBL" id="KKQ98876.1"/>
    </source>
</evidence>
<organism evidence="1 2">
    <name type="scientific">Candidatus Woesebacteria bacterium GW2011_GWB1_39_12</name>
    <dbReference type="NCBI Taxonomy" id="1618574"/>
    <lineage>
        <taxon>Bacteria</taxon>
        <taxon>Candidatus Woeseibacteriota</taxon>
    </lineage>
</organism>
<gene>
    <name evidence="1" type="ORF">UT24_C0032G0006</name>
</gene>
<sequence length="191" mass="22813">MKPMKPKKQFYKTVLWGIEAVSINKSHLKKIKRSLELIKNTDNFLFRRVLRLKAILIFPGKSYYGAVYERKRIFIDQPKSIVESSVQFLASSIIHEAWHVYQYAHGTRKFDGRAERGAYIAQRKFLKKTGKKSELKWLDREYKTEWWRPEDTKDKKDSGYDKKGVDKANADFLDFLKQYRQNELKIKEIEI</sequence>
<accession>A0A0G0QB02</accession>